<sequence length="96" mass="10950">MSINFTKAIVDRLQREIAEIESKIPQEKAKTDKAQAKIKQLQRDMKLSQSASDLSSKMSRLNKLNEEIKTSTRKQADLAKELVTKKASLKQHLPKD</sequence>
<keyword evidence="3" id="KW-1185">Reference proteome</keyword>
<dbReference type="RefSeq" id="WP_210657100.1">
    <property type="nucleotide sequence ID" value="NZ_JAGKSP010000002.1"/>
</dbReference>
<organism evidence="2 3">
    <name type="scientific">Paenibacillus lignilyticus</name>
    <dbReference type="NCBI Taxonomy" id="1172615"/>
    <lineage>
        <taxon>Bacteria</taxon>
        <taxon>Bacillati</taxon>
        <taxon>Bacillota</taxon>
        <taxon>Bacilli</taxon>
        <taxon>Bacillales</taxon>
        <taxon>Paenibacillaceae</taxon>
        <taxon>Paenibacillus</taxon>
    </lineage>
</organism>
<reference evidence="2 3" key="1">
    <citation type="submission" date="2021-04" db="EMBL/GenBank/DDBJ databases">
        <title>Paenibacillus sp. DLE-14 whole genome sequence.</title>
        <authorList>
            <person name="Ham Y.J."/>
        </authorList>
    </citation>
    <scope>NUCLEOTIDE SEQUENCE [LARGE SCALE GENOMIC DNA]</scope>
    <source>
        <strain evidence="2 3">DLE-14</strain>
    </source>
</reference>
<comment type="caution">
    <text evidence="2">The sequence shown here is derived from an EMBL/GenBank/DDBJ whole genome shotgun (WGS) entry which is preliminary data.</text>
</comment>
<evidence type="ECO:0000256" key="1">
    <source>
        <dbReference type="SAM" id="Coils"/>
    </source>
</evidence>
<evidence type="ECO:0000313" key="3">
    <source>
        <dbReference type="Proteomes" id="UP000673394"/>
    </source>
</evidence>
<proteinExistence type="predicted"/>
<evidence type="ECO:0000313" key="2">
    <source>
        <dbReference type="EMBL" id="MBP3962706.1"/>
    </source>
</evidence>
<feature type="coiled-coil region" evidence="1">
    <location>
        <begin position="3"/>
        <end position="81"/>
    </location>
</feature>
<dbReference type="EMBL" id="JAGKSP010000002">
    <property type="protein sequence ID" value="MBP3962706.1"/>
    <property type="molecule type" value="Genomic_DNA"/>
</dbReference>
<name>A0ABS5C9P6_9BACL</name>
<accession>A0ABS5C9P6</accession>
<gene>
    <name evidence="2" type="ORF">I8J30_08315</name>
</gene>
<keyword evidence="1" id="KW-0175">Coiled coil</keyword>
<dbReference type="Proteomes" id="UP000673394">
    <property type="component" value="Unassembled WGS sequence"/>
</dbReference>
<protein>
    <submittedName>
        <fullName evidence="2">Uncharacterized protein</fullName>
    </submittedName>
</protein>